<evidence type="ECO:0000313" key="1">
    <source>
        <dbReference type="EMBL" id="MFC3207504.1"/>
    </source>
</evidence>
<name>A0ABV7KAZ2_9HYPH</name>
<reference evidence="2" key="1">
    <citation type="journal article" date="2019" name="Int. J. Syst. Evol. Microbiol.">
        <title>The Global Catalogue of Microorganisms (GCM) 10K type strain sequencing project: providing services to taxonomists for standard genome sequencing and annotation.</title>
        <authorList>
            <consortium name="The Broad Institute Genomics Platform"/>
            <consortium name="The Broad Institute Genome Sequencing Center for Infectious Disease"/>
            <person name="Wu L."/>
            <person name="Ma J."/>
        </authorList>
    </citation>
    <scope>NUCLEOTIDE SEQUENCE [LARGE SCALE GENOMIC DNA]</scope>
    <source>
        <strain evidence="2">KCTC 52165</strain>
    </source>
</reference>
<dbReference type="Proteomes" id="UP001595583">
    <property type="component" value="Unassembled WGS sequence"/>
</dbReference>
<gene>
    <name evidence="1" type="ORF">ACFOHJ_14870</name>
</gene>
<dbReference type="Pfam" id="PF06169">
    <property type="entry name" value="DUF982"/>
    <property type="match status" value="1"/>
</dbReference>
<protein>
    <submittedName>
        <fullName evidence="1">DUF982 domain-containing protein</fullName>
    </submittedName>
</protein>
<comment type="caution">
    <text evidence="1">The sequence shown here is derived from an EMBL/GenBank/DDBJ whole genome shotgun (WGS) entry which is preliminary data.</text>
</comment>
<accession>A0ABV7KAZ2</accession>
<organism evidence="1 2">
    <name type="scientific">Aquamicrobium soli</name>
    <dbReference type="NCBI Taxonomy" id="1811518"/>
    <lineage>
        <taxon>Bacteria</taxon>
        <taxon>Pseudomonadati</taxon>
        <taxon>Pseudomonadota</taxon>
        <taxon>Alphaproteobacteria</taxon>
        <taxon>Hyphomicrobiales</taxon>
        <taxon>Phyllobacteriaceae</taxon>
        <taxon>Aquamicrobium</taxon>
    </lineage>
</organism>
<evidence type="ECO:0000313" key="2">
    <source>
        <dbReference type="Proteomes" id="UP001595583"/>
    </source>
</evidence>
<sequence>MGDKNFDIPVTVETAQTGRFFTVTRVGQAADFLVHRWPEQKKGPKHRAALQALMDVMQERKAVAAAREAFTAAAKEADIFIREGRQFG</sequence>
<dbReference type="RefSeq" id="WP_378221789.1">
    <property type="nucleotide sequence ID" value="NZ_JBHRTK010000013.1"/>
</dbReference>
<dbReference type="EMBL" id="JBHRTK010000013">
    <property type="protein sequence ID" value="MFC3207504.1"/>
    <property type="molecule type" value="Genomic_DNA"/>
</dbReference>
<keyword evidence="2" id="KW-1185">Reference proteome</keyword>
<proteinExistence type="predicted"/>
<dbReference type="InterPro" id="IPR010385">
    <property type="entry name" value="DUF982"/>
</dbReference>
<dbReference type="Gene3D" id="6.10.250.730">
    <property type="match status" value="1"/>
</dbReference>